<dbReference type="EMBL" id="FMJE01000007">
    <property type="protein sequence ID" value="SCM83629.1"/>
    <property type="molecule type" value="Genomic_DNA"/>
</dbReference>
<keyword evidence="4" id="KW-0658">Purine biosynthesis</keyword>
<evidence type="ECO:0000256" key="3">
    <source>
        <dbReference type="ARBA" id="ARBA00022679"/>
    </source>
</evidence>
<proteinExistence type="predicted"/>
<dbReference type="EC" id="2.1.2.2" evidence="2"/>
<dbReference type="GO" id="GO:0004644">
    <property type="term" value="F:phosphoribosylglycinamide formyltransferase activity"/>
    <property type="evidence" value="ECO:0007669"/>
    <property type="project" value="UniProtKB-EC"/>
</dbReference>
<dbReference type="NCBIfam" id="NF005755">
    <property type="entry name" value="PRK07579.1"/>
    <property type="match status" value="1"/>
</dbReference>
<feature type="domain" description="N-formyltransferase dimerization C-terminal" evidence="6">
    <location>
        <begin position="189"/>
        <end position="240"/>
    </location>
</feature>
<feature type="domain" description="Formyl transferase N-terminal" evidence="5">
    <location>
        <begin position="66"/>
        <end position="164"/>
    </location>
</feature>
<dbReference type="GO" id="GO:0006189">
    <property type="term" value="P:'de novo' IMP biosynthetic process"/>
    <property type="evidence" value="ECO:0007669"/>
    <property type="project" value="TreeGrafter"/>
</dbReference>
<protein>
    <recommendedName>
        <fullName evidence="2">phosphoribosylglycinamide formyltransferase 1</fullName>
        <ecNumber evidence="2">2.1.2.2</ecNumber>
    </recommendedName>
</protein>
<evidence type="ECO:0000259" key="6">
    <source>
        <dbReference type="Pfam" id="PF18216"/>
    </source>
</evidence>
<dbReference type="InterPro" id="IPR040660">
    <property type="entry name" value="N_formyltrans_C"/>
</dbReference>
<evidence type="ECO:0000313" key="7">
    <source>
        <dbReference type="EMBL" id="SCM83629.1"/>
    </source>
</evidence>
<name>A0A212M1U0_9FIRM</name>
<keyword evidence="3" id="KW-0808">Transferase</keyword>
<comment type="pathway">
    <text evidence="1">Purine metabolism; IMP biosynthesis via de novo pathway; N(2)-formyl-N(1)-(5-phospho-D-ribosyl)glycinamide from N(1)-(5-phospho-D-ribosyl)glycinamide (10-formyl THF route): step 1/1.</text>
</comment>
<sequence length="247" mass="28784">MIYNKVLIFSDNPFLLEKLLEIIKEKKIDKLINFKIASSPFSNIMLGSLKVEKINIIDNLDYLINNFNLIISAHCKQIFPSELIEKVKCINIHPGLNPFNRGWYPQVFSIINKLPVGATIHEMDDEIDHGHIIIQKEVQCHSYDTSETVYNRVLEMELILFEQVIEKILNNKYDITTPVSDGNINLKSDFNEICNIDLKKDYTGQEFIDLLRALTHGNYNNAYFYDEDGNKIFVKISLQKENYENKF</sequence>
<dbReference type="Gene3D" id="3.40.50.170">
    <property type="entry name" value="Formyl transferase, N-terminal domain"/>
    <property type="match status" value="1"/>
</dbReference>
<dbReference type="PANTHER" id="PTHR43369:SF2">
    <property type="entry name" value="PHOSPHORIBOSYLGLYCINAMIDE FORMYLTRANSFERASE"/>
    <property type="match status" value="1"/>
</dbReference>
<dbReference type="Pfam" id="PF00551">
    <property type="entry name" value="Formyl_trans_N"/>
    <property type="match status" value="1"/>
</dbReference>
<dbReference type="PANTHER" id="PTHR43369">
    <property type="entry name" value="PHOSPHORIBOSYLGLYCINAMIDE FORMYLTRANSFERASE"/>
    <property type="match status" value="1"/>
</dbReference>
<organism evidence="7">
    <name type="scientific">uncultured Sporomusa sp</name>
    <dbReference type="NCBI Taxonomy" id="307249"/>
    <lineage>
        <taxon>Bacteria</taxon>
        <taxon>Bacillati</taxon>
        <taxon>Bacillota</taxon>
        <taxon>Negativicutes</taxon>
        <taxon>Selenomonadales</taxon>
        <taxon>Sporomusaceae</taxon>
        <taxon>Sporomusa</taxon>
        <taxon>environmental samples</taxon>
    </lineage>
</organism>
<evidence type="ECO:0000256" key="4">
    <source>
        <dbReference type="ARBA" id="ARBA00022755"/>
    </source>
</evidence>
<dbReference type="Pfam" id="PF18216">
    <property type="entry name" value="N_formyltrans_C"/>
    <property type="match status" value="1"/>
</dbReference>
<accession>A0A212M1U0</accession>
<dbReference type="InterPro" id="IPR002376">
    <property type="entry name" value="Formyl_transf_N"/>
</dbReference>
<evidence type="ECO:0000259" key="5">
    <source>
        <dbReference type="Pfam" id="PF00551"/>
    </source>
</evidence>
<dbReference type="GO" id="GO:0005737">
    <property type="term" value="C:cytoplasm"/>
    <property type="evidence" value="ECO:0007669"/>
    <property type="project" value="TreeGrafter"/>
</dbReference>
<evidence type="ECO:0000256" key="1">
    <source>
        <dbReference type="ARBA" id="ARBA00005054"/>
    </source>
</evidence>
<dbReference type="InterPro" id="IPR036477">
    <property type="entry name" value="Formyl_transf_N_sf"/>
</dbReference>
<evidence type="ECO:0000256" key="2">
    <source>
        <dbReference type="ARBA" id="ARBA00012254"/>
    </source>
</evidence>
<dbReference type="RefSeq" id="WP_288186003.1">
    <property type="nucleotide sequence ID" value="NZ_LT608335.1"/>
</dbReference>
<gene>
    <name evidence="7" type="ORF">KL86SPO_70487</name>
</gene>
<dbReference type="AlphaFoldDB" id="A0A212M1U0"/>
<reference evidence="7" key="1">
    <citation type="submission" date="2016-08" db="EMBL/GenBank/DDBJ databases">
        <authorList>
            <person name="Seilhamer J.J."/>
        </authorList>
    </citation>
    <scope>NUCLEOTIDE SEQUENCE</scope>
    <source>
        <strain evidence="7">86</strain>
    </source>
</reference>
<dbReference type="SUPFAM" id="SSF53328">
    <property type="entry name" value="Formyltransferase"/>
    <property type="match status" value="1"/>
</dbReference>